<feature type="compositionally biased region" description="Basic residues" evidence="2">
    <location>
        <begin position="195"/>
        <end position="213"/>
    </location>
</feature>
<proteinExistence type="predicted"/>
<feature type="region of interest" description="Disordered" evidence="2">
    <location>
        <begin position="195"/>
        <end position="220"/>
    </location>
</feature>
<feature type="chain" id="PRO_5045354374" description="Periplasmic heavy metal sensor" evidence="3">
    <location>
        <begin position="26"/>
        <end position="220"/>
    </location>
</feature>
<evidence type="ECO:0000256" key="3">
    <source>
        <dbReference type="SAM" id="SignalP"/>
    </source>
</evidence>
<protein>
    <recommendedName>
        <fullName evidence="6">Periplasmic heavy metal sensor</fullName>
    </recommendedName>
</protein>
<dbReference type="RefSeq" id="WP_189467102.1">
    <property type="nucleotide sequence ID" value="NZ_BMXS01000004.1"/>
</dbReference>
<evidence type="ECO:0000313" key="5">
    <source>
        <dbReference type="Proteomes" id="UP000653056"/>
    </source>
</evidence>
<organism evidence="4 5">
    <name type="scientific">Litchfieldella qijiaojingensis</name>
    <dbReference type="NCBI Taxonomy" id="980347"/>
    <lineage>
        <taxon>Bacteria</taxon>
        <taxon>Pseudomonadati</taxon>
        <taxon>Pseudomonadota</taxon>
        <taxon>Gammaproteobacteria</taxon>
        <taxon>Oceanospirillales</taxon>
        <taxon>Halomonadaceae</taxon>
        <taxon>Litchfieldella</taxon>
    </lineage>
</organism>
<keyword evidence="1" id="KW-0175">Coiled coil</keyword>
<evidence type="ECO:0008006" key="6">
    <source>
        <dbReference type="Google" id="ProtNLM"/>
    </source>
</evidence>
<dbReference type="EMBL" id="BMXS01000004">
    <property type="protein sequence ID" value="GGX86023.1"/>
    <property type="molecule type" value="Genomic_DNA"/>
</dbReference>
<feature type="signal peptide" evidence="3">
    <location>
        <begin position="1"/>
        <end position="25"/>
    </location>
</feature>
<gene>
    <name evidence="4" type="ORF">GCM10007160_11550</name>
</gene>
<dbReference type="Proteomes" id="UP000653056">
    <property type="component" value="Unassembled WGS sequence"/>
</dbReference>
<name>A0ABQ2YLZ2_9GAMM</name>
<evidence type="ECO:0000313" key="4">
    <source>
        <dbReference type="EMBL" id="GGX86023.1"/>
    </source>
</evidence>
<feature type="coiled-coil region" evidence="1">
    <location>
        <begin position="60"/>
        <end position="87"/>
    </location>
</feature>
<comment type="caution">
    <text evidence="4">The sequence shown here is derived from an EMBL/GenBank/DDBJ whole genome shotgun (WGS) entry which is preliminary data.</text>
</comment>
<accession>A0ABQ2YLZ2</accession>
<keyword evidence="3" id="KW-0732">Signal</keyword>
<evidence type="ECO:0000256" key="2">
    <source>
        <dbReference type="SAM" id="MobiDB-lite"/>
    </source>
</evidence>
<evidence type="ECO:0000256" key="1">
    <source>
        <dbReference type="SAM" id="Coils"/>
    </source>
</evidence>
<sequence length="220" mass="25503">MIRLITRKLLMPALLAAAIAPLTLAAIASPGEGPHHPWSERHQEHRQALYERAGLDAETRAALDEAHREHREAMHELQHQHREQMAEILDDEQHEALRAAMREMHEEHHAERRQAMQERLNVLIDGWGLSEDERQALLDAREAMMSDARELRNQEFDSREDRRAAWLELRDEHRAALSEILSDEQMAELRDIMKPHHGHHKGHHGMPHGKHGSSHQDEDA</sequence>
<reference evidence="5" key="1">
    <citation type="journal article" date="2019" name="Int. J. Syst. Evol. Microbiol.">
        <title>The Global Catalogue of Microorganisms (GCM) 10K type strain sequencing project: providing services to taxonomists for standard genome sequencing and annotation.</title>
        <authorList>
            <consortium name="The Broad Institute Genomics Platform"/>
            <consortium name="The Broad Institute Genome Sequencing Center for Infectious Disease"/>
            <person name="Wu L."/>
            <person name="Ma J."/>
        </authorList>
    </citation>
    <scope>NUCLEOTIDE SEQUENCE [LARGE SCALE GENOMIC DNA]</scope>
    <source>
        <strain evidence="5">KCTC 22228</strain>
    </source>
</reference>
<keyword evidence="5" id="KW-1185">Reference proteome</keyword>